<organism evidence="2 3">
    <name type="scientific">Mycena sanguinolenta</name>
    <dbReference type="NCBI Taxonomy" id="230812"/>
    <lineage>
        <taxon>Eukaryota</taxon>
        <taxon>Fungi</taxon>
        <taxon>Dikarya</taxon>
        <taxon>Basidiomycota</taxon>
        <taxon>Agaricomycotina</taxon>
        <taxon>Agaricomycetes</taxon>
        <taxon>Agaricomycetidae</taxon>
        <taxon>Agaricales</taxon>
        <taxon>Marasmiineae</taxon>
        <taxon>Mycenaceae</taxon>
        <taxon>Mycena</taxon>
    </lineage>
</organism>
<protein>
    <submittedName>
        <fullName evidence="2">Uncharacterized protein</fullName>
    </submittedName>
</protein>
<sequence length="167" mass="17759">MVGFEYEVGGSRIDACSLPGASLRPSLSGYTSSPPTSSRATATFLPLAKINGNNGTGDGLHPARSRPATIRDFTWCRPFVDPSCSVGRRACCSSQWACTDYSSPTRGARGCPSMRGAGELLLDSWRAVRPRVGKEERRDVAPAVRCSSSRARGGCTGERAVKSQEAE</sequence>
<dbReference type="EMBL" id="JACAZH010000004">
    <property type="protein sequence ID" value="KAF7371401.1"/>
    <property type="molecule type" value="Genomic_DNA"/>
</dbReference>
<proteinExistence type="predicted"/>
<keyword evidence="3" id="KW-1185">Reference proteome</keyword>
<name>A0A8H6Z6T8_9AGAR</name>
<evidence type="ECO:0000313" key="3">
    <source>
        <dbReference type="Proteomes" id="UP000623467"/>
    </source>
</evidence>
<dbReference type="AlphaFoldDB" id="A0A8H6Z6T8"/>
<evidence type="ECO:0000256" key="1">
    <source>
        <dbReference type="SAM" id="MobiDB-lite"/>
    </source>
</evidence>
<evidence type="ECO:0000313" key="2">
    <source>
        <dbReference type="EMBL" id="KAF7371401.1"/>
    </source>
</evidence>
<accession>A0A8H6Z6T8</accession>
<reference evidence="2" key="1">
    <citation type="submission" date="2020-05" db="EMBL/GenBank/DDBJ databases">
        <title>Mycena genomes resolve the evolution of fungal bioluminescence.</title>
        <authorList>
            <person name="Tsai I.J."/>
        </authorList>
    </citation>
    <scope>NUCLEOTIDE SEQUENCE</scope>
    <source>
        <strain evidence="2">160909Yilan</strain>
    </source>
</reference>
<comment type="caution">
    <text evidence="2">The sequence shown here is derived from an EMBL/GenBank/DDBJ whole genome shotgun (WGS) entry which is preliminary data.</text>
</comment>
<gene>
    <name evidence="2" type="ORF">MSAN_00776700</name>
</gene>
<feature type="region of interest" description="Disordered" evidence="1">
    <location>
        <begin position="148"/>
        <end position="167"/>
    </location>
</feature>
<dbReference type="Proteomes" id="UP000623467">
    <property type="component" value="Unassembled WGS sequence"/>
</dbReference>